<comment type="caution">
    <text evidence="2">The sequence shown here is derived from an EMBL/GenBank/DDBJ whole genome shotgun (WGS) entry which is preliminary data.</text>
</comment>
<dbReference type="Gene3D" id="3.40.630.30">
    <property type="match status" value="1"/>
</dbReference>
<dbReference type="EMBL" id="JAGTIS010000006">
    <property type="protein sequence ID" value="MBT8767037.1"/>
    <property type="molecule type" value="Genomic_DNA"/>
</dbReference>
<dbReference type="GO" id="GO:0016746">
    <property type="term" value="F:acyltransferase activity"/>
    <property type="evidence" value="ECO:0007669"/>
    <property type="project" value="UniProtKB-KW"/>
</dbReference>
<gene>
    <name evidence="2" type="ORF">J7302_13030</name>
</gene>
<keyword evidence="2" id="KW-0012">Acyltransferase</keyword>
<name>A0ABS5XH69_9GAMM</name>
<dbReference type="CDD" id="cd04301">
    <property type="entry name" value="NAT_SF"/>
    <property type="match status" value="1"/>
</dbReference>
<keyword evidence="2" id="KW-0808">Transferase</keyword>
<dbReference type="Gene3D" id="3.40.630.90">
    <property type="match status" value="1"/>
</dbReference>
<dbReference type="PANTHER" id="PTHR47237:SF1">
    <property type="entry name" value="SLL0310 PROTEIN"/>
    <property type="match status" value="1"/>
</dbReference>
<dbReference type="InterPro" id="IPR041496">
    <property type="entry name" value="YitH/HolE_GNAT"/>
</dbReference>
<keyword evidence="3" id="KW-1185">Reference proteome</keyword>
<organism evidence="2 3">
    <name type="scientific">Metapseudomonas boanensis</name>
    <dbReference type="NCBI Taxonomy" id="2822138"/>
    <lineage>
        <taxon>Bacteria</taxon>
        <taxon>Pseudomonadati</taxon>
        <taxon>Pseudomonadota</taxon>
        <taxon>Gammaproteobacteria</taxon>
        <taxon>Pseudomonadales</taxon>
        <taxon>Pseudomonadaceae</taxon>
        <taxon>Metapseudomonas</taxon>
    </lineage>
</organism>
<dbReference type="Pfam" id="PF00583">
    <property type="entry name" value="Acetyltransf_1"/>
    <property type="match status" value="1"/>
</dbReference>
<evidence type="ECO:0000313" key="2">
    <source>
        <dbReference type="EMBL" id="MBT8767037.1"/>
    </source>
</evidence>
<dbReference type="Proteomes" id="UP001519667">
    <property type="component" value="Unassembled WGS sequence"/>
</dbReference>
<sequence>MSNQLVIRNMTRPELDELVGWAAREGWNPGLHDAELFWATDPEAFIAADLEGELIGGGAITSYNGEFGFMGFFIVRPEYRGKGLGNTLWHARRNRLLARLHPGASIGMDGVFAMQDYYAKGGFVFSHRNMRFRADIPERWVTPRIGEQDIVSLAAFPFDQVLDYDRTCFPAPRPSFLSGWIIQPDALALGCRREGRLSGYGVIRRCREGCKIGPLFADDALAANALYSQLAGFAAGGPLFLDAPENNPAAMELVRQEGMIEVFGCARMYLGPPPALAHERVFGVTTFELG</sequence>
<dbReference type="Pfam" id="PF18014">
    <property type="entry name" value="Acetyltransf_18"/>
    <property type="match status" value="1"/>
</dbReference>
<reference evidence="2 3" key="1">
    <citation type="submission" date="2021-04" db="EMBL/GenBank/DDBJ databases">
        <title>Pseudomonas boanensis sp. nov., a bacterium isolated from river water used for household purposes in Boane District, Mozambique.</title>
        <authorList>
            <person name="Nicklasson M."/>
            <person name="Martin-Rodriguez A.J."/>
            <person name="Thorell K."/>
            <person name="Neves L."/>
            <person name="Mussagy A."/>
            <person name="Rydberg H.A."/>
            <person name="Hernroth B."/>
            <person name="Svensson-Stadler L."/>
            <person name="Sjoling A."/>
        </authorList>
    </citation>
    <scope>NUCLEOTIDE SEQUENCE [LARGE SCALE GENOMIC DNA]</scope>
    <source>
        <strain evidence="2 3">DB1</strain>
    </source>
</reference>
<evidence type="ECO:0000259" key="1">
    <source>
        <dbReference type="PROSITE" id="PS51186"/>
    </source>
</evidence>
<dbReference type="InterPro" id="IPR000182">
    <property type="entry name" value="GNAT_dom"/>
</dbReference>
<dbReference type="EC" id="2.3.1.-" evidence="2"/>
<dbReference type="InterPro" id="IPR016181">
    <property type="entry name" value="Acyl_CoA_acyltransferase"/>
</dbReference>
<evidence type="ECO:0000313" key="3">
    <source>
        <dbReference type="Proteomes" id="UP001519667"/>
    </source>
</evidence>
<dbReference type="SUPFAM" id="SSF55729">
    <property type="entry name" value="Acyl-CoA N-acyltransferases (Nat)"/>
    <property type="match status" value="1"/>
</dbReference>
<dbReference type="PROSITE" id="PS51186">
    <property type="entry name" value="GNAT"/>
    <property type="match status" value="1"/>
</dbReference>
<feature type="domain" description="N-acetyltransferase" evidence="1">
    <location>
        <begin position="5"/>
        <end position="143"/>
    </location>
</feature>
<dbReference type="RefSeq" id="WP_215375075.1">
    <property type="nucleotide sequence ID" value="NZ_JAGTIS010000006.1"/>
</dbReference>
<dbReference type="PANTHER" id="PTHR47237">
    <property type="entry name" value="SLL0310 PROTEIN"/>
    <property type="match status" value="1"/>
</dbReference>
<proteinExistence type="predicted"/>
<dbReference type="InterPro" id="IPR052729">
    <property type="entry name" value="Acyl/Acetyltrans_Enzymes"/>
</dbReference>
<protein>
    <submittedName>
        <fullName evidence="2">GNAT family N-acetyltransferase</fullName>
        <ecNumber evidence="2">2.3.1.-</ecNumber>
    </submittedName>
</protein>
<accession>A0ABS5XH69</accession>